<dbReference type="HOGENOM" id="CLU_2478296_0_0_9"/>
<reference evidence="1 2" key="2">
    <citation type="journal article" date="2012" name="J. Bacteriol.">
        <title>Complete genome sequences of Desulfosporosinus orientis DSM765T, Desulfosporosinus youngiae DSM17734T, Desulfosporosinus meridiei DSM13257T, and Desulfosporosinus acidiphilus DSM22704T.</title>
        <authorList>
            <person name="Pester M."/>
            <person name="Brambilla E."/>
            <person name="Alazard D."/>
            <person name="Rattei T."/>
            <person name="Weinmaier T."/>
            <person name="Han J."/>
            <person name="Lucas S."/>
            <person name="Lapidus A."/>
            <person name="Cheng J.F."/>
            <person name="Goodwin L."/>
            <person name="Pitluck S."/>
            <person name="Peters L."/>
            <person name="Ovchinnikova G."/>
            <person name="Teshima H."/>
            <person name="Detter J.C."/>
            <person name="Han C.S."/>
            <person name="Tapia R."/>
            <person name="Land M.L."/>
            <person name="Hauser L."/>
            <person name="Kyrpides N.C."/>
            <person name="Ivanova N.N."/>
            <person name="Pagani I."/>
            <person name="Huntmann M."/>
            <person name="Wei C.L."/>
            <person name="Davenport K.W."/>
            <person name="Daligault H."/>
            <person name="Chain P.S."/>
            <person name="Chen A."/>
            <person name="Mavromatis K."/>
            <person name="Markowitz V."/>
            <person name="Szeto E."/>
            <person name="Mikhailova N."/>
            <person name="Pati A."/>
            <person name="Wagner M."/>
            <person name="Woyke T."/>
            <person name="Ollivier B."/>
            <person name="Klenk H.P."/>
            <person name="Spring S."/>
            <person name="Loy A."/>
        </authorList>
    </citation>
    <scope>NUCLEOTIDE SEQUENCE [LARGE SCALE GENOMIC DNA]</scope>
    <source>
        <strain evidence="2">ATCC 19365 / DSM 765 / NCIMB 8382 / VKM B-1628</strain>
    </source>
</reference>
<proteinExistence type="predicted"/>
<name>G7WFH8_DESOD</name>
<dbReference type="AlphaFoldDB" id="G7WFH8"/>
<dbReference type="EMBL" id="CP003108">
    <property type="protein sequence ID" value="AET68421.1"/>
    <property type="molecule type" value="Genomic_DNA"/>
</dbReference>
<evidence type="ECO:0000313" key="2">
    <source>
        <dbReference type="Proteomes" id="UP000006346"/>
    </source>
</evidence>
<dbReference type="KEGG" id="dor:Desor_2892"/>
<evidence type="ECO:0000313" key="1">
    <source>
        <dbReference type="EMBL" id="AET68421.1"/>
    </source>
</evidence>
<dbReference type="RefSeq" id="WP_014185229.1">
    <property type="nucleotide sequence ID" value="NC_016584.1"/>
</dbReference>
<dbReference type="STRING" id="768706.Desor_2892"/>
<organism evidence="1 2">
    <name type="scientific">Desulfosporosinus orientis (strain ATCC 19365 / DSM 765 / NCIMB 8382 / VKM B-1628 / Singapore I)</name>
    <name type="common">Desulfotomaculum orientis</name>
    <dbReference type="NCBI Taxonomy" id="768706"/>
    <lineage>
        <taxon>Bacteria</taxon>
        <taxon>Bacillati</taxon>
        <taxon>Bacillota</taxon>
        <taxon>Clostridia</taxon>
        <taxon>Eubacteriales</taxon>
        <taxon>Desulfitobacteriaceae</taxon>
        <taxon>Desulfosporosinus</taxon>
    </lineage>
</organism>
<sequence>MMVEEIIPPSLWRRRAFLYPKNHSEEFIDPKSQGSFVHRNEPLMVSSGRSVARNVSDLEVAEKIQFVVVKQPDPLQKKSIEVAIAPF</sequence>
<protein>
    <submittedName>
        <fullName evidence="1">Uncharacterized protein</fullName>
    </submittedName>
</protein>
<gene>
    <name evidence="1" type="ordered locus">Desor_2892</name>
</gene>
<reference evidence="2" key="1">
    <citation type="submission" date="2011-11" db="EMBL/GenBank/DDBJ databases">
        <title>Complete sequence of Desulfosporosinus orientis DSM 765.</title>
        <authorList>
            <person name="Lucas S."/>
            <person name="Han J."/>
            <person name="Lapidus A."/>
            <person name="Cheng J.-F."/>
            <person name="Goodwin L."/>
            <person name="Pitluck S."/>
            <person name="Peters L."/>
            <person name="Ovchinnikova G."/>
            <person name="Teshima H."/>
            <person name="Detter J.C."/>
            <person name="Han C."/>
            <person name="Tapia R."/>
            <person name="Land M."/>
            <person name="Hauser L."/>
            <person name="Kyrpides N."/>
            <person name="Ivanova N."/>
            <person name="Pagani I."/>
            <person name="Pester M."/>
            <person name="Spring S."/>
            <person name="Ollivier B."/>
            <person name="Rattei T."/>
            <person name="Klenk H.-P."/>
            <person name="Wagner M."/>
            <person name="Loy A."/>
            <person name="Woyke T."/>
        </authorList>
    </citation>
    <scope>NUCLEOTIDE SEQUENCE [LARGE SCALE GENOMIC DNA]</scope>
    <source>
        <strain evidence="2">ATCC 19365 / DSM 765 / NCIMB 8382 / VKM B-1628</strain>
    </source>
</reference>
<accession>G7WFH8</accession>
<dbReference type="Proteomes" id="UP000006346">
    <property type="component" value="Chromosome"/>
</dbReference>
<keyword evidence="2" id="KW-1185">Reference proteome</keyword>
<dbReference type="PATRIC" id="fig|768706.3.peg.2903"/>